<accession>A0ABU6FVP2</accession>
<evidence type="ECO:0008006" key="4">
    <source>
        <dbReference type="Google" id="ProtNLM"/>
    </source>
</evidence>
<sequence length="127" mass="14756">MYTNPMHQQHLGYPGQSQQGQDYQGHEHQGHHVIYQAEPNWHHMLRQKRDMVMGSLHPHVGRTIHVTTLDGHTYEGVLLNVDGHHAYLQATPYNQYDGQHRPLYTPAQYNQIMTLVLFELLVIVLLS</sequence>
<feature type="region of interest" description="Disordered" evidence="1">
    <location>
        <begin position="1"/>
        <end position="28"/>
    </location>
</feature>
<evidence type="ECO:0000256" key="1">
    <source>
        <dbReference type="SAM" id="MobiDB-lite"/>
    </source>
</evidence>
<dbReference type="EMBL" id="JARLKY010000006">
    <property type="protein sequence ID" value="MEC0225953.1"/>
    <property type="molecule type" value="Genomic_DNA"/>
</dbReference>
<evidence type="ECO:0000313" key="3">
    <source>
        <dbReference type="Proteomes" id="UP001338137"/>
    </source>
</evidence>
<reference evidence="2 3" key="1">
    <citation type="submission" date="2023-03" db="EMBL/GenBank/DDBJ databases">
        <title>Bacillus Genome Sequencing.</title>
        <authorList>
            <person name="Dunlap C."/>
        </authorList>
    </citation>
    <scope>NUCLEOTIDE SEQUENCE [LARGE SCALE GENOMIC DNA]</scope>
    <source>
        <strain evidence="2 3">BD-533</strain>
    </source>
</reference>
<dbReference type="Proteomes" id="UP001338137">
    <property type="component" value="Unassembled WGS sequence"/>
</dbReference>
<name>A0ABU6FVP2_9BACL</name>
<organism evidence="2 3">
    <name type="scientific">Paenibacillus alba</name>
    <dbReference type="NCBI Taxonomy" id="1197127"/>
    <lineage>
        <taxon>Bacteria</taxon>
        <taxon>Bacillati</taxon>
        <taxon>Bacillota</taxon>
        <taxon>Bacilli</taxon>
        <taxon>Bacillales</taxon>
        <taxon>Paenibacillaceae</taxon>
        <taxon>Paenibacillus</taxon>
    </lineage>
</organism>
<proteinExistence type="predicted"/>
<protein>
    <recommendedName>
        <fullName evidence="4">Acetyl-CoA acetyltransferase</fullName>
    </recommendedName>
</protein>
<evidence type="ECO:0000313" key="2">
    <source>
        <dbReference type="EMBL" id="MEC0225953.1"/>
    </source>
</evidence>
<gene>
    <name evidence="2" type="ORF">P4I72_02285</name>
</gene>
<keyword evidence="3" id="KW-1185">Reference proteome</keyword>
<comment type="caution">
    <text evidence="2">The sequence shown here is derived from an EMBL/GenBank/DDBJ whole genome shotgun (WGS) entry which is preliminary data.</text>
</comment>
<dbReference type="RefSeq" id="WP_326070380.1">
    <property type="nucleotide sequence ID" value="NZ_JARLKY010000006.1"/>
</dbReference>